<organism evidence="1 2">
    <name type="scientific">Megaselia scalaris</name>
    <name type="common">Humpbacked fly</name>
    <name type="synonym">Phora scalaris</name>
    <dbReference type="NCBI Taxonomy" id="36166"/>
    <lineage>
        <taxon>Eukaryota</taxon>
        <taxon>Metazoa</taxon>
        <taxon>Ecdysozoa</taxon>
        <taxon>Arthropoda</taxon>
        <taxon>Hexapoda</taxon>
        <taxon>Insecta</taxon>
        <taxon>Pterygota</taxon>
        <taxon>Neoptera</taxon>
        <taxon>Endopterygota</taxon>
        <taxon>Diptera</taxon>
        <taxon>Brachycera</taxon>
        <taxon>Muscomorpha</taxon>
        <taxon>Platypezoidea</taxon>
        <taxon>Phoridae</taxon>
        <taxon>Megaseliini</taxon>
        <taxon>Megaselia</taxon>
    </lineage>
</organism>
<evidence type="ECO:0000313" key="1">
    <source>
        <dbReference type="EnsemblMetazoa" id="MESCA001410-PA"/>
    </source>
</evidence>
<dbReference type="EMBL" id="CAQQ02093591">
    <property type="status" value="NOT_ANNOTATED_CDS"/>
    <property type="molecule type" value="Genomic_DNA"/>
</dbReference>
<dbReference type="EnsemblMetazoa" id="MESCA001410-RA">
    <property type="protein sequence ID" value="MESCA001410-PA"/>
    <property type="gene ID" value="MESCA001410"/>
</dbReference>
<sequence length="90" mass="10240">MVREKKWVLIKPSLKYWGLIEIEIRQETTNLQVDSACSFPIGMSEPYLYDLEAHSELDIVLRTTARIWAGYSFFSVLPHPTTVAVDPAVG</sequence>
<protein>
    <submittedName>
        <fullName evidence="1">Uncharacterized protein</fullName>
    </submittedName>
</protein>
<dbReference type="Proteomes" id="UP000015102">
    <property type="component" value="Unassembled WGS sequence"/>
</dbReference>
<reference evidence="1" key="2">
    <citation type="submission" date="2015-06" db="UniProtKB">
        <authorList>
            <consortium name="EnsemblMetazoa"/>
        </authorList>
    </citation>
    <scope>IDENTIFICATION</scope>
</reference>
<dbReference type="HOGENOM" id="CLU_2443360_0_0_1"/>
<proteinExistence type="predicted"/>
<keyword evidence="2" id="KW-1185">Reference proteome</keyword>
<accession>T1GDM1</accession>
<dbReference type="AlphaFoldDB" id="T1GDM1"/>
<reference evidence="2" key="1">
    <citation type="submission" date="2013-02" db="EMBL/GenBank/DDBJ databases">
        <authorList>
            <person name="Hughes D."/>
        </authorList>
    </citation>
    <scope>NUCLEOTIDE SEQUENCE</scope>
    <source>
        <strain>Durham</strain>
        <strain evidence="2">NC isolate 2 -- Noor lab</strain>
    </source>
</reference>
<evidence type="ECO:0000313" key="2">
    <source>
        <dbReference type="Proteomes" id="UP000015102"/>
    </source>
</evidence>
<name>T1GDM1_MEGSC</name>
<dbReference type="EMBL" id="CAQQ02093592">
    <property type="status" value="NOT_ANNOTATED_CDS"/>
    <property type="molecule type" value="Genomic_DNA"/>
</dbReference>